<evidence type="ECO:0000313" key="1">
    <source>
        <dbReference type="EMBL" id="CAD7267505.1"/>
    </source>
</evidence>
<sequence length="13" mass="1462">MRLGVSTGWPTEK</sequence>
<name>A0A7R9G591_TIMSH</name>
<dbReference type="EMBL" id="OC009383">
    <property type="protein sequence ID" value="CAD7267505.1"/>
    <property type="molecule type" value="Genomic_DNA"/>
</dbReference>
<reference evidence="1" key="1">
    <citation type="submission" date="2020-11" db="EMBL/GenBank/DDBJ databases">
        <authorList>
            <person name="Tran Van P."/>
        </authorList>
    </citation>
    <scope>NUCLEOTIDE SEQUENCE</scope>
</reference>
<accession>A0A7R9G591</accession>
<gene>
    <name evidence="1" type="ORF">TSIB3V08_LOCUS11510</name>
</gene>
<organism evidence="1">
    <name type="scientific">Timema shepardi</name>
    <name type="common">Walking stick</name>
    <dbReference type="NCBI Taxonomy" id="629360"/>
    <lineage>
        <taxon>Eukaryota</taxon>
        <taxon>Metazoa</taxon>
        <taxon>Ecdysozoa</taxon>
        <taxon>Arthropoda</taxon>
        <taxon>Hexapoda</taxon>
        <taxon>Insecta</taxon>
        <taxon>Pterygota</taxon>
        <taxon>Neoptera</taxon>
        <taxon>Polyneoptera</taxon>
        <taxon>Phasmatodea</taxon>
        <taxon>Timematodea</taxon>
        <taxon>Timematoidea</taxon>
        <taxon>Timematidae</taxon>
        <taxon>Timema</taxon>
    </lineage>
</organism>
<protein>
    <submittedName>
        <fullName evidence="1">Uncharacterized protein</fullName>
    </submittedName>
</protein>
<proteinExistence type="predicted"/>